<feature type="region of interest" description="Disordered" evidence="1">
    <location>
        <begin position="175"/>
        <end position="198"/>
    </location>
</feature>
<keyword evidence="2" id="KW-0732">Signal</keyword>
<reference evidence="3" key="2">
    <citation type="submission" date="2023-05" db="EMBL/GenBank/DDBJ databases">
        <authorList>
            <person name="Schelkunov M.I."/>
        </authorList>
    </citation>
    <scope>NUCLEOTIDE SEQUENCE</scope>
    <source>
        <strain evidence="3">Hsosn_3</strain>
        <tissue evidence="3">Leaf</tissue>
    </source>
</reference>
<proteinExistence type="predicted"/>
<evidence type="ECO:0000313" key="4">
    <source>
        <dbReference type="Proteomes" id="UP001237642"/>
    </source>
</evidence>
<dbReference type="EMBL" id="JAUIZM010000005">
    <property type="protein sequence ID" value="KAK1381672.1"/>
    <property type="molecule type" value="Genomic_DNA"/>
</dbReference>
<accession>A0AAD8IBW0</accession>
<reference evidence="3" key="1">
    <citation type="submission" date="2023-02" db="EMBL/GenBank/DDBJ databases">
        <title>Genome of toxic invasive species Heracleum sosnowskyi carries increased number of genes despite the absence of recent whole-genome duplications.</title>
        <authorList>
            <person name="Schelkunov M."/>
            <person name="Shtratnikova V."/>
            <person name="Makarenko M."/>
            <person name="Klepikova A."/>
            <person name="Omelchenko D."/>
            <person name="Novikova G."/>
            <person name="Obukhova E."/>
            <person name="Bogdanov V."/>
            <person name="Penin A."/>
            <person name="Logacheva M."/>
        </authorList>
    </citation>
    <scope>NUCLEOTIDE SEQUENCE</scope>
    <source>
        <strain evidence="3">Hsosn_3</strain>
        <tissue evidence="3">Leaf</tissue>
    </source>
</reference>
<dbReference type="InterPro" id="IPR040290">
    <property type="entry name" value="Prot_E6-like"/>
</dbReference>
<feature type="compositionally biased region" description="Acidic residues" evidence="1">
    <location>
        <begin position="109"/>
        <end position="129"/>
    </location>
</feature>
<gene>
    <name evidence="3" type="ORF">POM88_019407</name>
</gene>
<feature type="signal peptide" evidence="2">
    <location>
        <begin position="1"/>
        <end position="24"/>
    </location>
</feature>
<dbReference type="PANTHER" id="PTHR35274">
    <property type="entry name" value="E6-LIKE PROTEIN"/>
    <property type="match status" value="1"/>
</dbReference>
<evidence type="ECO:0000313" key="3">
    <source>
        <dbReference type="EMBL" id="KAK1381672.1"/>
    </source>
</evidence>
<feature type="compositionally biased region" description="Polar residues" evidence="1">
    <location>
        <begin position="91"/>
        <end position="101"/>
    </location>
</feature>
<evidence type="ECO:0000256" key="2">
    <source>
        <dbReference type="SAM" id="SignalP"/>
    </source>
</evidence>
<keyword evidence="4" id="KW-1185">Reference proteome</keyword>
<dbReference type="AlphaFoldDB" id="A0AAD8IBW0"/>
<evidence type="ECO:0000256" key="1">
    <source>
        <dbReference type="SAM" id="MobiDB-lite"/>
    </source>
</evidence>
<sequence>MARYTSALSFVLVLVLFSIVKIEARESKFITKAVVLHANNTTKNVTHHVDPPSPSPIPSPSPSPSPSPLASPSPAPVEAEINSGYGRDEIPSTSGITSDSLFENKIPTEEDDEKFDEDDEKFDEDEFDNNDMPSNYKQQSYVTVPHGDSNKFDDEEFGNNRLPNNYNERFYATVPQGDNNKEKFDNNGLPSNYNDHSHVTVPQGDNKDKFDNEEFSNNGLSSNYNEDSYVTVPQGTNLYDTKFTPTAANNENEFLNDEEKLTPEEEKLFSENRNNNELNDNLNEPQKFSKTPRFAEMDNYFNDNDNDNTYNSETYNVKEPQGMSDTRTLENVKYNYALNGNGRQSGYVKGGSGYYGKTGEPKSKYEFGTMEEFEREEGYSQIPGEYINVP</sequence>
<comment type="caution">
    <text evidence="3">The sequence shown here is derived from an EMBL/GenBank/DDBJ whole genome shotgun (WGS) entry which is preliminary data.</text>
</comment>
<dbReference type="PANTHER" id="PTHR35274:SF5">
    <property type="entry name" value="PROTEIN E6-LIKE"/>
    <property type="match status" value="1"/>
</dbReference>
<feature type="compositionally biased region" description="Pro residues" evidence="1">
    <location>
        <begin position="51"/>
        <end position="75"/>
    </location>
</feature>
<dbReference type="Proteomes" id="UP001237642">
    <property type="component" value="Unassembled WGS sequence"/>
</dbReference>
<feature type="region of interest" description="Disordered" evidence="1">
    <location>
        <begin position="44"/>
        <end position="136"/>
    </location>
</feature>
<organism evidence="3 4">
    <name type="scientific">Heracleum sosnowskyi</name>
    <dbReference type="NCBI Taxonomy" id="360622"/>
    <lineage>
        <taxon>Eukaryota</taxon>
        <taxon>Viridiplantae</taxon>
        <taxon>Streptophyta</taxon>
        <taxon>Embryophyta</taxon>
        <taxon>Tracheophyta</taxon>
        <taxon>Spermatophyta</taxon>
        <taxon>Magnoliopsida</taxon>
        <taxon>eudicotyledons</taxon>
        <taxon>Gunneridae</taxon>
        <taxon>Pentapetalae</taxon>
        <taxon>asterids</taxon>
        <taxon>campanulids</taxon>
        <taxon>Apiales</taxon>
        <taxon>Apiaceae</taxon>
        <taxon>Apioideae</taxon>
        <taxon>apioid superclade</taxon>
        <taxon>Tordylieae</taxon>
        <taxon>Tordyliinae</taxon>
        <taxon>Heracleum</taxon>
    </lineage>
</organism>
<feature type="chain" id="PRO_5042162713" evidence="2">
    <location>
        <begin position="25"/>
        <end position="390"/>
    </location>
</feature>
<name>A0AAD8IBW0_9APIA</name>
<protein>
    <submittedName>
        <fullName evidence="3">Uncharacterized protein</fullName>
    </submittedName>
</protein>